<dbReference type="PATRIC" id="fig|33960.6.peg.1129"/>
<evidence type="ECO:0000313" key="1">
    <source>
        <dbReference type="EMBL" id="KZL42721.1"/>
    </source>
</evidence>
<protein>
    <submittedName>
        <fullName evidence="1">Uncharacterized protein</fullName>
    </submittedName>
</protein>
<dbReference type="EMBL" id="JYDC01000020">
    <property type="protein sequence ID" value="KZL42721.1"/>
    <property type="molecule type" value="Genomic_DNA"/>
</dbReference>
<evidence type="ECO:0000313" key="2">
    <source>
        <dbReference type="Proteomes" id="UP000076480"/>
    </source>
</evidence>
<dbReference type="AlphaFoldDB" id="A0A166HI57"/>
<gene>
    <name evidence="1" type="ORF">TY91_03400</name>
</gene>
<accession>A0A166HI57</accession>
<organism evidence="1 2">
    <name type="scientific">Secundilactobacillus collinoides</name>
    <name type="common">Lactobacillus collinoides</name>
    <dbReference type="NCBI Taxonomy" id="33960"/>
    <lineage>
        <taxon>Bacteria</taxon>
        <taxon>Bacillati</taxon>
        <taxon>Bacillota</taxon>
        <taxon>Bacilli</taxon>
        <taxon>Lactobacillales</taxon>
        <taxon>Lactobacillaceae</taxon>
        <taxon>Secundilactobacillus</taxon>
    </lineage>
</organism>
<keyword evidence="2" id="KW-1185">Reference proteome</keyword>
<name>A0A166HI57_SECCO</name>
<proteinExistence type="predicted"/>
<sequence length="67" mass="7830">MVYDNTNDSLILTGAELLRTAIEKWVTYSDGNKDLYTYFNRIGLEDVLPFKVYKTDSILTYIELEDK</sequence>
<dbReference type="Proteomes" id="UP000076480">
    <property type="component" value="Unassembled WGS sequence"/>
</dbReference>
<reference evidence="1 2" key="1">
    <citation type="submission" date="2015-02" db="EMBL/GenBank/DDBJ databases">
        <title>Draft genome sequence of Lactobacillus collinoides CUPV2371 isolated from a natural cider, the first genome sequence of a strain of this species.</title>
        <authorList>
            <person name="Puertas A.I."/>
            <person name="Spano G."/>
            <person name="Capozzi V."/>
            <person name="Lamontanara A."/>
            <person name="Orru L."/>
            <person name="Duenas M.T."/>
        </authorList>
    </citation>
    <scope>NUCLEOTIDE SEQUENCE [LARGE SCALE GENOMIC DNA]</scope>
    <source>
        <strain evidence="1 2">237</strain>
    </source>
</reference>
<comment type="caution">
    <text evidence="1">The sequence shown here is derived from an EMBL/GenBank/DDBJ whole genome shotgun (WGS) entry which is preliminary data.</text>
</comment>
<dbReference type="RefSeq" id="WP_063285243.1">
    <property type="nucleotide sequence ID" value="NZ_JYDC01000020.1"/>
</dbReference>